<sequence length="172" mass="19255">MTIVVPLTSLARELTILMWVSHRNGDIHESVRSSAEDRGSKCFSHKANPSDGDPCYTVSTHWHRLGWNNHSCHRHHYRCRFGSPRSLVPSPALGYPIHLLLLSKDRLLQVLIQRHQECSSIAALSWSISPRSKVNSPLNNFMASQIMSCMLVERPSTLSLCAQTSLPSSSTP</sequence>
<evidence type="ECO:0000313" key="1">
    <source>
        <dbReference type="EMBL" id="CAK9326282.1"/>
    </source>
</evidence>
<reference evidence="1 2" key="1">
    <citation type="submission" date="2024-03" db="EMBL/GenBank/DDBJ databases">
        <authorList>
            <person name="Gkanogiannis A."/>
            <person name="Becerra Lopez-Lavalle L."/>
        </authorList>
    </citation>
    <scope>NUCLEOTIDE SEQUENCE [LARGE SCALE GENOMIC DNA]</scope>
</reference>
<evidence type="ECO:0000313" key="2">
    <source>
        <dbReference type="Proteomes" id="UP001642487"/>
    </source>
</evidence>
<dbReference type="Proteomes" id="UP001642487">
    <property type="component" value="Chromosome 7"/>
</dbReference>
<name>A0ABP0Z0J0_9ROSI</name>
<protein>
    <submittedName>
        <fullName evidence="1">Uncharacterized protein</fullName>
    </submittedName>
</protein>
<keyword evidence="2" id="KW-1185">Reference proteome</keyword>
<gene>
    <name evidence="1" type="ORF">CITCOLO1_LOCUS18624</name>
</gene>
<proteinExistence type="predicted"/>
<organism evidence="1 2">
    <name type="scientific">Citrullus colocynthis</name>
    <name type="common">colocynth</name>
    <dbReference type="NCBI Taxonomy" id="252529"/>
    <lineage>
        <taxon>Eukaryota</taxon>
        <taxon>Viridiplantae</taxon>
        <taxon>Streptophyta</taxon>
        <taxon>Embryophyta</taxon>
        <taxon>Tracheophyta</taxon>
        <taxon>Spermatophyta</taxon>
        <taxon>Magnoliopsida</taxon>
        <taxon>eudicotyledons</taxon>
        <taxon>Gunneridae</taxon>
        <taxon>Pentapetalae</taxon>
        <taxon>rosids</taxon>
        <taxon>fabids</taxon>
        <taxon>Cucurbitales</taxon>
        <taxon>Cucurbitaceae</taxon>
        <taxon>Benincaseae</taxon>
        <taxon>Citrullus</taxon>
    </lineage>
</organism>
<accession>A0ABP0Z0J0</accession>
<dbReference type="EMBL" id="OZ021741">
    <property type="protein sequence ID" value="CAK9326282.1"/>
    <property type="molecule type" value="Genomic_DNA"/>
</dbReference>